<protein>
    <recommendedName>
        <fullName evidence="4">Transmembrane protein</fullName>
    </recommendedName>
</protein>
<dbReference type="AlphaFoldDB" id="A0AAV4Y9F8"/>
<evidence type="ECO:0008006" key="4">
    <source>
        <dbReference type="Google" id="ProtNLM"/>
    </source>
</evidence>
<keyword evidence="3" id="KW-1185">Reference proteome</keyword>
<sequence length="171" mass="18496">MRVRKRYVRLLNLYSHLPPPASLLPPAHRLLDKARSDPKTQAIFLALHPYFLYPLPSRSPISVLPSFCLLLLLLLSLSLSSACCHLFRTFSSFASSSGMQCGDGRGKTFKLTHTVLTKRSVGGGLGGALVALLPSVLSFAGASFLFVQAFPRVAHLARKDCCALSCLPASL</sequence>
<dbReference type="EMBL" id="BPLR01001504">
    <property type="protein sequence ID" value="GIZ02784.1"/>
    <property type="molecule type" value="Genomic_DNA"/>
</dbReference>
<keyword evidence="1" id="KW-0472">Membrane</keyword>
<reference evidence="2 3" key="1">
    <citation type="submission" date="2021-06" db="EMBL/GenBank/DDBJ databases">
        <title>Caerostris extrusa draft genome.</title>
        <authorList>
            <person name="Kono N."/>
            <person name="Arakawa K."/>
        </authorList>
    </citation>
    <scope>NUCLEOTIDE SEQUENCE [LARGE SCALE GENOMIC DNA]</scope>
</reference>
<keyword evidence="1" id="KW-1133">Transmembrane helix</keyword>
<accession>A0AAV4Y9F8</accession>
<gene>
    <name evidence="2" type="ORF">CEXT_19501</name>
</gene>
<comment type="caution">
    <text evidence="2">The sequence shown here is derived from an EMBL/GenBank/DDBJ whole genome shotgun (WGS) entry which is preliminary data.</text>
</comment>
<keyword evidence="1" id="KW-0812">Transmembrane</keyword>
<evidence type="ECO:0000313" key="3">
    <source>
        <dbReference type="Proteomes" id="UP001054945"/>
    </source>
</evidence>
<organism evidence="2 3">
    <name type="scientific">Caerostris extrusa</name>
    <name type="common">Bark spider</name>
    <name type="synonym">Caerostris bankana</name>
    <dbReference type="NCBI Taxonomy" id="172846"/>
    <lineage>
        <taxon>Eukaryota</taxon>
        <taxon>Metazoa</taxon>
        <taxon>Ecdysozoa</taxon>
        <taxon>Arthropoda</taxon>
        <taxon>Chelicerata</taxon>
        <taxon>Arachnida</taxon>
        <taxon>Araneae</taxon>
        <taxon>Araneomorphae</taxon>
        <taxon>Entelegynae</taxon>
        <taxon>Araneoidea</taxon>
        <taxon>Araneidae</taxon>
        <taxon>Caerostris</taxon>
    </lineage>
</organism>
<evidence type="ECO:0000256" key="1">
    <source>
        <dbReference type="SAM" id="Phobius"/>
    </source>
</evidence>
<evidence type="ECO:0000313" key="2">
    <source>
        <dbReference type="EMBL" id="GIZ02784.1"/>
    </source>
</evidence>
<feature type="transmembrane region" description="Helical" evidence="1">
    <location>
        <begin position="67"/>
        <end position="88"/>
    </location>
</feature>
<name>A0AAV4Y9F8_CAEEX</name>
<feature type="transmembrane region" description="Helical" evidence="1">
    <location>
        <begin position="125"/>
        <end position="150"/>
    </location>
</feature>
<proteinExistence type="predicted"/>
<dbReference type="Proteomes" id="UP001054945">
    <property type="component" value="Unassembled WGS sequence"/>
</dbReference>